<proteinExistence type="inferred from homology"/>
<accession>A0ABP5CX51</accession>
<dbReference type="InterPro" id="IPR017937">
    <property type="entry name" value="Thioredoxin_CS"/>
</dbReference>
<keyword evidence="10" id="KW-1185">Reference proteome</keyword>
<evidence type="ECO:0000256" key="1">
    <source>
        <dbReference type="ARBA" id="ARBA00008987"/>
    </source>
</evidence>
<gene>
    <name evidence="9" type="ORF">GCM10009798_31110</name>
</gene>
<evidence type="ECO:0000256" key="6">
    <source>
        <dbReference type="NCBIfam" id="TIGR01068"/>
    </source>
</evidence>
<evidence type="ECO:0000256" key="3">
    <source>
        <dbReference type="ARBA" id="ARBA00022982"/>
    </source>
</evidence>
<dbReference type="InterPro" id="IPR013766">
    <property type="entry name" value="Thioredoxin_domain"/>
</dbReference>
<evidence type="ECO:0000256" key="5">
    <source>
        <dbReference type="ARBA" id="ARBA00023284"/>
    </source>
</evidence>
<keyword evidence="3" id="KW-0249">Electron transport</keyword>
<keyword evidence="5" id="KW-0676">Redox-active center</keyword>
<dbReference type="Gene3D" id="3.40.30.10">
    <property type="entry name" value="Glutaredoxin"/>
    <property type="match status" value="1"/>
</dbReference>
<dbReference type="NCBIfam" id="TIGR01068">
    <property type="entry name" value="thioredoxin"/>
    <property type="match status" value="1"/>
</dbReference>
<keyword evidence="4" id="KW-1015">Disulfide bond</keyword>
<dbReference type="Pfam" id="PF00085">
    <property type="entry name" value="Thioredoxin"/>
    <property type="match status" value="1"/>
</dbReference>
<evidence type="ECO:0000259" key="8">
    <source>
        <dbReference type="PROSITE" id="PS51352"/>
    </source>
</evidence>
<protein>
    <recommendedName>
        <fullName evidence="6">Thioredoxin</fullName>
    </recommendedName>
</protein>
<organism evidence="9 10">
    <name type="scientific">Nocardioides panacihumi</name>
    <dbReference type="NCBI Taxonomy" id="400774"/>
    <lineage>
        <taxon>Bacteria</taxon>
        <taxon>Bacillati</taxon>
        <taxon>Actinomycetota</taxon>
        <taxon>Actinomycetes</taxon>
        <taxon>Propionibacteriales</taxon>
        <taxon>Nocardioidaceae</taxon>
        <taxon>Nocardioides</taxon>
    </lineage>
</organism>
<dbReference type="EMBL" id="BAAAPB010000003">
    <property type="protein sequence ID" value="GAA1968390.1"/>
    <property type="molecule type" value="Genomic_DNA"/>
</dbReference>
<evidence type="ECO:0000313" key="10">
    <source>
        <dbReference type="Proteomes" id="UP001500571"/>
    </source>
</evidence>
<reference evidence="10" key="1">
    <citation type="journal article" date="2019" name="Int. J. Syst. Evol. Microbiol.">
        <title>The Global Catalogue of Microorganisms (GCM) 10K type strain sequencing project: providing services to taxonomists for standard genome sequencing and annotation.</title>
        <authorList>
            <consortium name="The Broad Institute Genomics Platform"/>
            <consortium name="The Broad Institute Genome Sequencing Center for Infectious Disease"/>
            <person name="Wu L."/>
            <person name="Ma J."/>
        </authorList>
    </citation>
    <scope>NUCLEOTIDE SEQUENCE [LARGE SCALE GENOMIC DNA]</scope>
    <source>
        <strain evidence="10">JCM 15309</strain>
    </source>
</reference>
<comment type="similarity">
    <text evidence="1">Belongs to the thioredoxin family.</text>
</comment>
<evidence type="ECO:0000256" key="4">
    <source>
        <dbReference type="ARBA" id="ARBA00023157"/>
    </source>
</evidence>
<dbReference type="CDD" id="cd02947">
    <property type="entry name" value="TRX_family"/>
    <property type="match status" value="1"/>
</dbReference>
<feature type="domain" description="Thioredoxin" evidence="8">
    <location>
        <begin position="49"/>
        <end position="159"/>
    </location>
</feature>
<evidence type="ECO:0000256" key="7">
    <source>
        <dbReference type="SAM" id="MobiDB-lite"/>
    </source>
</evidence>
<dbReference type="PANTHER" id="PTHR45663:SF40">
    <property type="entry name" value="THIOREDOXIN 2"/>
    <property type="match status" value="1"/>
</dbReference>
<dbReference type="PANTHER" id="PTHR45663">
    <property type="entry name" value="GEO12009P1"/>
    <property type="match status" value="1"/>
</dbReference>
<dbReference type="PROSITE" id="PS51352">
    <property type="entry name" value="THIOREDOXIN_2"/>
    <property type="match status" value="1"/>
</dbReference>
<dbReference type="PRINTS" id="PR00421">
    <property type="entry name" value="THIOREDOXIN"/>
</dbReference>
<dbReference type="InterPro" id="IPR005746">
    <property type="entry name" value="Thioredoxin"/>
</dbReference>
<dbReference type="PROSITE" id="PS00194">
    <property type="entry name" value="THIOREDOXIN_1"/>
    <property type="match status" value="1"/>
</dbReference>
<dbReference type="SUPFAM" id="SSF52833">
    <property type="entry name" value="Thioredoxin-like"/>
    <property type="match status" value="1"/>
</dbReference>
<dbReference type="InterPro" id="IPR036249">
    <property type="entry name" value="Thioredoxin-like_sf"/>
</dbReference>
<keyword evidence="2" id="KW-0813">Transport</keyword>
<name>A0ABP5CX51_9ACTN</name>
<evidence type="ECO:0000313" key="9">
    <source>
        <dbReference type="EMBL" id="GAA1968390.1"/>
    </source>
</evidence>
<comment type="caution">
    <text evidence="9">The sequence shown here is derived from an EMBL/GenBank/DDBJ whole genome shotgun (WGS) entry which is preliminary data.</text>
</comment>
<evidence type="ECO:0000256" key="2">
    <source>
        <dbReference type="ARBA" id="ARBA00022448"/>
    </source>
</evidence>
<sequence>MIGTPRHVRLSPPAGPGGITAERRPPHFAPLRSQVGGAFFVHGNVARRVAVGTDMATTELNAATFEQTIVDNDIVLVDFWASWCGPCRQFAPVYDAASETYPDIVFGKVDTEAEQALAGAARITSIPTLMAFKKGHLVFSQPGALPKEALAQVIDAVVELDVDAALAAAEQQDA</sequence>
<feature type="region of interest" description="Disordered" evidence="7">
    <location>
        <begin position="1"/>
        <end position="24"/>
    </location>
</feature>
<dbReference type="Proteomes" id="UP001500571">
    <property type="component" value="Unassembled WGS sequence"/>
</dbReference>